<evidence type="ECO:0000259" key="1">
    <source>
        <dbReference type="PROSITE" id="PS51352"/>
    </source>
</evidence>
<sequence length="182" mass="19837">MALTPSTMVPLGSVMPAFSLPDANGEVVSSDKYTGKPLLVMFICNHCPYVKHIAAALSEFAEEYIPAGLGIVAINSNDFRTYPEDSPARMREEIAARGYRFPYLVDEQQEVAKAFDAACTPDFFLFDHEGKLAYRGQFDGSRPGNNEPVDGSDLRAAADAVLRGEQPGEDQAPSVGCNIKWK</sequence>
<dbReference type="SUPFAM" id="SSF52833">
    <property type="entry name" value="Thioredoxin-like"/>
    <property type="match status" value="1"/>
</dbReference>
<dbReference type="CDD" id="cd02969">
    <property type="entry name" value="PRX_like1"/>
    <property type="match status" value="1"/>
</dbReference>
<organism evidence="2 3">
    <name type="scientific">Microbulbifer yueqingensis</name>
    <dbReference type="NCBI Taxonomy" id="658219"/>
    <lineage>
        <taxon>Bacteria</taxon>
        <taxon>Pseudomonadati</taxon>
        <taxon>Pseudomonadota</taxon>
        <taxon>Gammaproteobacteria</taxon>
        <taxon>Cellvibrionales</taxon>
        <taxon>Microbulbiferaceae</taxon>
        <taxon>Microbulbifer</taxon>
    </lineage>
</organism>
<dbReference type="Pfam" id="PF00578">
    <property type="entry name" value="AhpC-TSA"/>
    <property type="match status" value="1"/>
</dbReference>
<accession>A0A1G8Y0K2</accession>
<evidence type="ECO:0000313" key="3">
    <source>
        <dbReference type="Proteomes" id="UP000199305"/>
    </source>
</evidence>
<evidence type="ECO:0000313" key="2">
    <source>
        <dbReference type="EMBL" id="SDJ96306.1"/>
    </source>
</evidence>
<dbReference type="AlphaFoldDB" id="A0A1G8Y0K2"/>
<keyword evidence="3" id="KW-1185">Reference proteome</keyword>
<dbReference type="Proteomes" id="UP000199305">
    <property type="component" value="Unassembled WGS sequence"/>
</dbReference>
<gene>
    <name evidence="2" type="ORF">SAMN05216212_1310</name>
</gene>
<dbReference type="PROSITE" id="PS51352">
    <property type="entry name" value="THIOREDOXIN_2"/>
    <property type="match status" value="1"/>
</dbReference>
<dbReference type="GO" id="GO:0016491">
    <property type="term" value="F:oxidoreductase activity"/>
    <property type="evidence" value="ECO:0007669"/>
    <property type="project" value="InterPro"/>
</dbReference>
<proteinExistence type="predicted"/>
<dbReference type="PANTHER" id="PTHR43640">
    <property type="entry name" value="OS07G0260300 PROTEIN"/>
    <property type="match status" value="1"/>
</dbReference>
<dbReference type="OrthoDB" id="9809746at2"/>
<dbReference type="RefSeq" id="WP_091510348.1">
    <property type="nucleotide sequence ID" value="NZ_FNFH01000002.1"/>
</dbReference>
<dbReference type="InterPro" id="IPR036249">
    <property type="entry name" value="Thioredoxin-like_sf"/>
</dbReference>
<dbReference type="InterPro" id="IPR000866">
    <property type="entry name" value="AhpC/TSA"/>
</dbReference>
<dbReference type="EMBL" id="FNFH01000002">
    <property type="protein sequence ID" value="SDJ96306.1"/>
    <property type="molecule type" value="Genomic_DNA"/>
</dbReference>
<name>A0A1G8Y0K2_9GAMM</name>
<dbReference type="InterPro" id="IPR047262">
    <property type="entry name" value="PRX-like1"/>
</dbReference>
<dbReference type="PANTHER" id="PTHR43640:SF1">
    <property type="entry name" value="THIOREDOXIN-DEPENDENT PEROXIREDOXIN"/>
    <property type="match status" value="1"/>
</dbReference>
<reference evidence="3" key="1">
    <citation type="submission" date="2016-10" db="EMBL/GenBank/DDBJ databases">
        <authorList>
            <person name="Varghese N."/>
            <person name="Submissions S."/>
        </authorList>
    </citation>
    <scope>NUCLEOTIDE SEQUENCE [LARGE SCALE GENOMIC DNA]</scope>
    <source>
        <strain evidence="3">CGMCC 1.10658</strain>
    </source>
</reference>
<dbReference type="STRING" id="658219.SAMN05216212_1310"/>
<dbReference type="Gene3D" id="3.40.30.10">
    <property type="entry name" value="Glutaredoxin"/>
    <property type="match status" value="1"/>
</dbReference>
<protein>
    <submittedName>
        <fullName evidence="2">Peroxiredoxin</fullName>
    </submittedName>
</protein>
<dbReference type="GO" id="GO:0016209">
    <property type="term" value="F:antioxidant activity"/>
    <property type="evidence" value="ECO:0007669"/>
    <property type="project" value="InterPro"/>
</dbReference>
<feature type="domain" description="Thioredoxin" evidence="1">
    <location>
        <begin position="9"/>
        <end position="163"/>
    </location>
</feature>
<dbReference type="InterPro" id="IPR013766">
    <property type="entry name" value="Thioredoxin_domain"/>
</dbReference>